<dbReference type="PANTHER" id="PTHR30563:SF0">
    <property type="entry name" value="DNA RECOMBINATION PROTEIN RMUC"/>
    <property type="match status" value="1"/>
</dbReference>
<evidence type="ECO:0000256" key="2">
    <source>
        <dbReference type="ARBA" id="ARBA00009840"/>
    </source>
</evidence>
<dbReference type="InterPro" id="IPR003798">
    <property type="entry name" value="DNA_recombination_RmuC"/>
</dbReference>
<gene>
    <name evidence="5" type="ORF">EBB06_12710</name>
</gene>
<reference evidence="5 6" key="1">
    <citation type="submission" date="2018-10" db="EMBL/GenBank/DDBJ databases">
        <title>Draft genome of Fastidiocella sp. strain 375T, a bacterium isolated from a karstic cave dripping water.</title>
        <authorList>
            <person name="Coelho C."/>
            <person name="Verissimo A."/>
            <person name="Tiago I."/>
        </authorList>
    </citation>
    <scope>NUCLEOTIDE SEQUENCE [LARGE SCALE GENOMIC DNA]</scope>
    <source>
        <strain evidence="5 6">CAVE-375</strain>
    </source>
</reference>
<keyword evidence="6" id="KW-1185">Reference proteome</keyword>
<evidence type="ECO:0000256" key="3">
    <source>
        <dbReference type="ARBA" id="ARBA00023054"/>
    </source>
</evidence>
<comment type="function">
    <text evidence="1">Involved in DNA recombination.</text>
</comment>
<evidence type="ECO:0000313" key="6">
    <source>
        <dbReference type="Proteomes" id="UP000290682"/>
    </source>
</evidence>
<accession>A0ABY0FBB2</accession>
<name>A0ABY0FBB2_9NEIS</name>
<organism evidence="5 6">
    <name type="scientific">Crenobacter cavernae</name>
    <dbReference type="NCBI Taxonomy" id="2290923"/>
    <lineage>
        <taxon>Bacteria</taxon>
        <taxon>Pseudomonadati</taxon>
        <taxon>Pseudomonadota</taxon>
        <taxon>Betaproteobacteria</taxon>
        <taxon>Neisseriales</taxon>
        <taxon>Neisseriaceae</taxon>
        <taxon>Crenobacter</taxon>
    </lineage>
</organism>
<proteinExistence type="inferred from homology"/>
<keyword evidence="4" id="KW-0233">DNA recombination</keyword>
<dbReference type="EMBL" id="REGR01000014">
    <property type="protein sequence ID" value="RXZ42745.1"/>
    <property type="molecule type" value="Genomic_DNA"/>
</dbReference>
<dbReference type="PANTHER" id="PTHR30563">
    <property type="entry name" value="DNA RECOMBINATION PROTEIN RMUC"/>
    <property type="match status" value="1"/>
</dbReference>
<keyword evidence="3" id="KW-0175">Coiled coil</keyword>
<comment type="caution">
    <text evidence="5">The sequence shown here is derived from an EMBL/GenBank/DDBJ whole genome shotgun (WGS) entry which is preliminary data.</text>
</comment>
<sequence length="537" mass="59536">MEIVLAALAGLALGALLVWLLLKSRVDVAQERGRSEGLAEVSRMSAEIGAAARLLDEARERERLQQTELTAQRQALAEQQQRLGQLAAEAARLPQLEAQLAERDAAITGLNKELRDTASRLAASAEQGRQLEALQQDLAGARKHAAALTDDITRLTAREQELATRLEQERLAAGEKLQVLIDAREALSNQFKTLANEIFEEKSKRFTEQNQSNLGQLLNPLHERIQGFGKLVQDTYDKDSKERLTLETELKRLQELNTRLGDDAVALTRALTGASSKTQGAWGEMVLEKVLEHSGLTRGREYDVQHSDVLETEEGGLKRYQPDVVIHLPEGKHLVVDSKVSLNAYVRHTAADDEIVREAELKAHIAALRAHIRTLSEKRYQDLYGLTSIDFVFMFVPVEPAYLLAVQRDMSLFTEAFDQRIVIVGPSTLLATLRTVASIWRYEDQNQNAIEIARQSGAMFDKFVGFVDTLEKLGKQLSTTQDSYATAMKQLASGSGNLVGRAEKLRKLGIKANKQLAASLRSDESEEDEDGEALLPG</sequence>
<dbReference type="Proteomes" id="UP000290682">
    <property type="component" value="Unassembled WGS sequence"/>
</dbReference>
<dbReference type="RefSeq" id="WP_129213534.1">
    <property type="nucleotide sequence ID" value="NZ_REGR01000014.1"/>
</dbReference>
<evidence type="ECO:0000256" key="1">
    <source>
        <dbReference type="ARBA" id="ARBA00003416"/>
    </source>
</evidence>
<evidence type="ECO:0000256" key="4">
    <source>
        <dbReference type="ARBA" id="ARBA00023172"/>
    </source>
</evidence>
<protein>
    <submittedName>
        <fullName evidence="5">DNA recombination protein RmuC</fullName>
    </submittedName>
</protein>
<dbReference type="Pfam" id="PF02646">
    <property type="entry name" value="RmuC"/>
    <property type="match status" value="1"/>
</dbReference>
<evidence type="ECO:0000313" key="5">
    <source>
        <dbReference type="EMBL" id="RXZ42745.1"/>
    </source>
</evidence>
<comment type="similarity">
    <text evidence="2">Belongs to the RmuC family.</text>
</comment>